<dbReference type="PANTHER" id="PTHR46730:SF1">
    <property type="entry name" value="PLAT DOMAIN-CONTAINING PROTEIN"/>
    <property type="match status" value="1"/>
</dbReference>
<feature type="domain" description="PKD" evidence="6">
    <location>
        <begin position="1188"/>
        <end position="1249"/>
    </location>
</feature>
<feature type="domain" description="PKD" evidence="6">
    <location>
        <begin position="776"/>
        <end position="809"/>
    </location>
</feature>
<reference evidence="7" key="1">
    <citation type="submission" date="2021-04" db="EMBL/GenBank/DDBJ databases">
        <authorList>
            <person name="Rodrigo-Torres L."/>
            <person name="Arahal R. D."/>
            <person name="Lucena T."/>
        </authorList>
    </citation>
    <scope>NUCLEOTIDE SEQUENCE</scope>
    <source>
        <strain evidence="7">AS29M-1</strain>
    </source>
</reference>
<dbReference type="KEGG" id="ptan:CRYO30217_03325"/>
<evidence type="ECO:0000256" key="3">
    <source>
        <dbReference type="ARBA" id="ARBA00022737"/>
    </source>
</evidence>
<dbReference type="EMBL" id="OU015584">
    <property type="protein sequence ID" value="CAG5086904.1"/>
    <property type="molecule type" value="Genomic_DNA"/>
</dbReference>
<evidence type="ECO:0000256" key="1">
    <source>
        <dbReference type="ARBA" id="ARBA00004141"/>
    </source>
</evidence>
<dbReference type="SMART" id="SM00089">
    <property type="entry name" value="PKD"/>
    <property type="match status" value="13"/>
</dbReference>
<feature type="domain" description="PKD" evidence="6">
    <location>
        <begin position="603"/>
        <end position="662"/>
    </location>
</feature>
<dbReference type="Gene3D" id="2.60.40.10">
    <property type="entry name" value="Immunoglobulins"/>
    <property type="match status" value="15"/>
</dbReference>
<sequence length="1517" mass="165091">MRLMSYFYKVCVGFLNKFRVSLTFCGLIFLGGAVDSYGQCEAYDGDGVLTPNPTWLSCFGTDYTLNFQSTTTFGAYTIDWGDGSPIESGASFAPPQVLSHTYAATVGSYTVTFTETSSACVITGTVIMEEPTTASIQIPFGGVTQTCAPAPLSFINSSTNVSPTTVFTWDFGDGSPAVVLDYTNSGDTVIHDYLQGTVDCETQVSLVAENQCNIAQGGFSQATFNPIRIWDLDQAAITASDVLLCFPETTVSFENTTQRNCLAQGNTFQRQEYWNFGDYWGLGYDSIVDWTPWPPTFPHVIDYPGLGTYDVMMIDSNFCGQDTAYITIQIVPPPTSAFTLSTDTTCANTNITASDASTGGANTLSWNFGDGSGWQTLGANPAHAYVAPGDYTIQLAASIGGANGCTDTSSLDIHVLPIPSANFVLDNNEGCDQLTVNFTDASLDAIDWDWNFDNGNTFNGLVPPSQNYTASGTYQPTLTVTALNGCTDVATGTINVYQSPVVDFLPQSVCQNADAIFTDQSTSSPGDPIVAWDWDFGNGDNSTQQNPTTTYLANGSYDIILEVATAHCSNTDTISVTVEPIPSAAFTQNINSGCPSLPVQFTNQSTGATGYQWNFGDGGGSTNLDPLHVFQNTFASDTTYQIEMIASTTFGCTDTAYASVDVYYGVNSAFSHNGFPGCAPLDVVFTNLSTVGQTYEWDFGDGNTDVAYSTTHQYINTTQFIDVYNVELVVTSPNGCTDTSTQDVTVYPLPDFDFSSVPDSGCSPLTVNFPTVVGAVTYEWDFGDGNSAMGVSPSHVYTNATTNDVTYIVELIATSPFGCQDTNYGQVKVFPNPTSQFTAPVTDGCGPFTVTFENTSIGATSFQWDYDDGNTSATTLASHNYTYANPSNSNLVLEPSLIAITDDGCRDTSTLAVTVYPEVIADFTVDTVGCEPFIGDFTDQSQNADQWSWDFGNGFSSILQNPTQTFNNPTSTDVIYTVEMIASSVNGCRDTAYQEMLIYPTPIAQFLPSVSVGCAPLNFAFQNNSIDGTFYDWDFDDGNTSTSTLTNFPYFYENQTSSDIIYNPTLVVSSPNGCADTATMAITVHPEITADFTVDTAGCTPFHAIFNDQSTNAAQWLWDFDNGFMDTQQNPNEFLFNPGTTDSIYTVQLIATSAEGCKDTAYQDILVFPVPNSLFTPSPFTQTYPSTTVSFNNASTTGSWEYYWNFGDGDTAIGFTPADHVYPTWGDFEIELIVASDFCSDTSTQTITIIPPLPEPHIYGSGEGCRPVTIQFYDSSLYVDSYYWDFGDGGFSTLQNPYYTYHQAGDYTVTVTLTGPGGVETFVMMDSVHVYEYAVAFFQYAPSEVYVPDEPVQFYNLSSYSDDYIWDFGDGNTTTDEHPEHFYANEGLYDITLIANNANNCPDTVTFEQAVLAETGGEIEFPNAFTPNTSGPTGGSYDPSSVDNDVFFPVFKGVEDYHLSIFNRWGELIFESFDVAVGWDGYYREQLCQQDVYIWKARVKYTNGNEETYVGEIHLLR</sequence>
<feature type="domain" description="PKD" evidence="6">
    <location>
        <begin position="334"/>
        <end position="398"/>
    </location>
</feature>
<dbReference type="InterPro" id="IPR000601">
    <property type="entry name" value="PKD_dom"/>
</dbReference>
<keyword evidence="2" id="KW-0812">Transmembrane</keyword>
<feature type="domain" description="PKD" evidence="6">
    <location>
        <begin position="1364"/>
        <end position="1418"/>
    </location>
</feature>
<dbReference type="SUPFAM" id="SSF49299">
    <property type="entry name" value="PKD domain"/>
    <property type="match status" value="14"/>
</dbReference>
<dbReference type="Pfam" id="PF18911">
    <property type="entry name" value="PKD_4"/>
    <property type="match status" value="8"/>
</dbReference>
<keyword evidence="3" id="KW-0677">Repeat</keyword>
<keyword evidence="4" id="KW-1133">Transmembrane helix</keyword>
<evidence type="ECO:0000313" key="7">
    <source>
        <dbReference type="EMBL" id="CAG5086904.1"/>
    </source>
</evidence>
<proteinExistence type="predicted"/>
<feature type="domain" description="PKD" evidence="6">
    <location>
        <begin position="444"/>
        <end position="496"/>
    </location>
</feature>
<evidence type="ECO:0000259" key="6">
    <source>
        <dbReference type="PROSITE" id="PS50093"/>
    </source>
</evidence>
<feature type="domain" description="PKD" evidence="6">
    <location>
        <begin position="521"/>
        <end position="579"/>
    </location>
</feature>
<dbReference type="GO" id="GO:0005261">
    <property type="term" value="F:monoatomic cation channel activity"/>
    <property type="evidence" value="ECO:0007669"/>
    <property type="project" value="TreeGrafter"/>
</dbReference>
<keyword evidence="5" id="KW-0472">Membrane</keyword>
<dbReference type="InterPro" id="IPR022409">
    <property type="entry name" value="PKD/Chitinase_dom"/>
</dbReference>
<dbReference type="InterPro" id="IPR013783">
    <property type="entry name" value="Ig-like_fold"/>
</dbReference>
<dbReference type="InterPro" id="IPR035986">
    <property type="entry name" value="PKD_dom_sf"/>
</dbReference>
<feature type="domain" description="PKD" evidence="6">
    <location>
        <begin position="162"/>
        <end position="193"/>
    </location>
</feature>
<dbReference type="GO" id="GO:0006816">
    <property type="term" value="P:calcium ion transport"/>
    <property type="evidence" value="ECO:0007669"/>
    <property type="project" value="TreeGrafter"/>
</dbReference>
<evidence type="ECO:0000256" key="4">
    <source>
        <dbReference type="ARBA" id="ARBA00022989"/>
    </source>
</evidence>
<dbReference type="Pfam" id="PF13585">
    <property type="entry name" value="CHU_C"/>
    <property type="match status" value="1"/>
</dbReference>
<evidence type="ECO:0000256" key="5">
    <source>
        <dbReference type="ARBA" id="ARBA00023136"/>
    </source>
</evidence>
<dbReference type="GO" id="GO:0005886">
    <property type="term" value="C:plasma membrane"/>
    <property type="evidence" value="ECO:0007669"/>
    <property type="project" value="TreeGrafter"/>
</dbReference>
<keyword evidence="8" id="KW-1185">Reference proteome</keyword>
<evidence type="ECO:0000256" key="2">
    <source>
        <dbReference type="ARBA" id="ARBA00022692"/>
    </source>
</evidence>
<dbReference type="PROSITE" id="PS50093">
    <property type="entry name" value="PKD"/>
    <property type="match status" value="10"/>
</dbReference>
<dbReference type="PANTHER" id="PTHR46730">
    <property type="entry name" value="POLYCYSTIN-1"/>
    <property type="match status" value="1"/>
</dbReference>
<evidence type="ECO:0000313" key="8">
    <source>
        <dbReference type="Proteomes" id="UP000683507"/>
    </source>
</evidence>
<protein>
    <recommendedName>
        <fullName evidence="6">PKD domain-containing protein</fullName>
    </recommendedName>
</protein>
<dbReference type="CDD" id="cd00146">
    <property type="entry name" value="PKD"/>
    <property type="match status" value="7"/>
</dbReference>
<feature type="domain" description="PKD" evidence="6">
    <location>
        <begin position="694"/>
        <end position="746"/>
    </location>
</feature>
<comment type="subcellular location">
    <subcellularLocation>
        <location evidence="1">Membrane</location>
        <topology evidence="1">Multi-pass membrane protein</topology>
    </subcellularLocation>
</comment>
<name>A0A916NK46_9FLAO</name>
<organism evidence="7 8">
    <name type="scientific">Parvicella tangerina</name>
    <dbReference type="NCBI Taxonomy" id="2829795"/>
    <lineage>
        <taxon>Bacteria</taxon>
        <taxon>Pseudomonadati</taxon>
        <taxon>Bacteroidota</taxon>
        <taxon>Flavobacteriia</taxon>
        <taxon>Flavobacteriales</taxon>
        <taxon>Parvicellaceae</taxon>
        <taxon>Parvicella</taxon>
    </lineage>
</organism>
<feature type="domain" description="PKD" evidence="6">
    <location>
        <begin position="1281"/>
        <end position="1318"/>
    </location>
</feature>
<gene>
    <name evidence="7" type="ORF">CRYO30217_03325</name>
</gene>
<accession>A0A916NK46</accession>
<dbReference type="Proteomes" id="UP000683507">
    <property type="component" value="Chromosome"/>
</dbReference>